<keyword evidence="2" id="KW-0732">Signal</keyword>
<dbReference type="STRING" id="425264.A0A3G2S4X5"/>
<feature type="chain" id="PRO_5018312845" evidence="2">
    <location>
        <begin position="22"/>
        <end position="182"/>
    </location>
</feature>
<evidence type="ECO:0000256" key="1">
    <source>
        <dbReference type="SAM" id="MobiDB-lite"/>
    </source>
</evidence>
<feature type="signal peptide" evidence="2">
    <location>
        <begin position="1"/>
        <end position="21"/>
    </location>
</feature>
<evidence type="ECO:0000256" key="2">
    <source>
        <dbReference type="SAM" id="SignalP"/>
    </source>
</evidence>
<evidence type="ECO:0000313" key="4">
    <source>
        <dbReference type="Proteomes" id="UP000269793"/>
    </source>
</evidence>
<dbReference type="OrthoDB" id="3044029at2759"/>
<dbReference type="VEuPathDB" id="FungiDB:DNF11_2201"/>
<proteinExistence type="predicted"/>
<protein>
    <submittedName>
        <fullName evidence="3">Uncharacterized protein</fullName>
    </submittedName>
</protein>
<dbReference type="Proteomes" id="UP000269793">
    <property type="component" value="Chromosome IV"/>
</dbReference>
<sequence>MVSFYTFSATFVAALASIATAAPMERRAAPDNQVWVTSVADHCLILPRHRMSIGDSESPGNMRSFCTKPYSSSQGQLSSNFWKKAHFKKTDSYVQLTGCINPSAQSTLLSDDDGGQYDSNGGEGGRGNPEGSVCLGYASYVQFVEPSGNRACIRCCKNPHECDIAHDEDGCENAIPGNYSCE</sequence>
<keyword evidence="4" id="KW-1185">Reference proteome</keyword>
<evidence type="ECO:0000313" key="3">
    <source>
        <dbReference type="EMBL" id="AYO43151.1"/>
    </source>
</evidence>
<accession>A0A3G2S4X5</accession>
<feature type="region of interest" description="Disordered" evidence="1">
    <location>
        <begin position="105"/>
        <end position="126"/>
    </location>
</feature>
<name>A0A3G2S4X5_MALR7</name>
<dbReference type="AlphaFoldDB" id="A0A3G2S4X5"/>
<gene>
    <name evidence="3" type="ORF">DNF11_2201</name>
</gene>
<reference evidence="3 4" key="1">
    <citation type="submission" date="2018-10" db="EMBL/GenBank/DDBJ databases">
        <title>Complete genome sequence of Malassezia restricta CBS 7877.</title>
        <authorList>
            <person name="Morand S.C."/>
            <person name="Bertignac M."/>
            <person name="Iltis A."/>
            <person name="Kolder I."/>
            <person name="Pirovano W."/>
            <person name="Jourdain R."/>
            <person name="Clavaud C."/>
        </authorList>
    </citation>
    <scope>NUCLEOTIDE SEQUENCE [LARGE SCALE GENOMIC DNA]</scope>
    <source>
        <strain evidence="3 4">CBS 7877</strain>
    </source>
</reference>
<dbReference type="EMBL" id="CP033151">
    <property type="protein sequence ID" value="AYO43151.1"/>
    <property type="molecule type" value="Genomic_DNA"/>
</dbReference>
<organism evidence="3 4">
    <name type="scientific">Malassezia restricta (strain ATCC 96810 / NBRC 103918 / CBS 7877)</name>
    <name type="common">Seborrheic dermatitis infection agent</name>
    <dbReference type="NCBI Taxonomy" id="425264"/>
    <lineage>
        <taxon>Eukaryota</taxon>
        <taxon>Fungi</taxon>
        <taxon>Dikarya</taxon>
        <taxon>Basidiomycota</taxon>
        <taxon>Ustilaginomycotina</taxon>
        <taxon>Malasseziomycetes</taxon>
        <taxon>Malasseziales</taxon>
        <taxon>Malasseziaceae</taxon>
        <taxon>Malassezia</taxon>
    </lineage>
</organism>